<dbReference type="OrthoDB" id="5792777at2"/>
<keyword evidence="4" id="KW-1185">Reference proteome</keyword>
<evidence type="ECO:0000313" key="3">
    <source>
        <dbReference type="EMBL" id="OAN48223.1"/>
    </source>
</evidence>
<dbReference type="InterPro" id="IPR036188">
    <property type="entry name" value="FAD/NAD-bd_sf"/>
</dbReference>
<sequence length="343" mass="36319">MKTVAVVGAGMAGLAAACALQAAGITTVVFEKSRGVGGRAATRRIGDCCFDHGAQYVKAPSTALQDLIAATGDAVQIQRPVWTFTAANQIGPGDLAYGNEQKWTWPAGITRLAKYLANGLDVRLATTVASVHAAGDRYRLTAADESDLGHFDAVLLTAPAPQSAAILAAGDLAPANTALIAALHSVQYRRSISITAAFPHRPAVPWYALVNTDRHHPISWLACEHDKPGRAPDGVGLLIAQMSNGWATAHWEDLQKGTFAPDDPIPPPINEALAMIRVLAGDLGAPLWVNVQRWRYALPDTATPLTTMDRIVVAGDMVAGQGRVHLAIEDGWRAADQIRGWLG</sequence>
<feature type="domain" description="Amine oxidase" evidence="2">
    <location>
        <begin position="103"/>
        <end position="338"/>
    </location>
</feature>
<protein>
    <submittedName>
        <fullName evidence="3">FAD-dependent oxidoreductase</fullName>
    </submittedName>
</protein>
<reference evidence="3 4" key="1">
    <citation type="submission" date="2016-04" db="EMBL/GenBank/DDBJ databases">
        <title>Chloroflexus islandicus sp. nov., a thermophilic filamentous anoxygenic phototrophic bacterium from geyser Strokkur (Iceland).</title>
        <authorList>
            <person name="Gaisin V.A."/>
            <person name="Kalashnikov A.M."/>
            <person name="Sukhacheva M.V."/>
            <person name="Grouzdev D.S."/>
            <person name="Ivanov T.M."/>
            <person name="Kuznetsov B."/>
            <person name="Gorlenko V.M."/>
        </authorList>
    </citation>
    <scope>NUCLEOTIDE SEQUENCE [LARGE SCALE GENOMIC DNA]</scope>
    <source>
        <strain evidence="4">isl-2</strain>
    </source>
</reference>
<dbReference type="InterPro" id="IPR002937">
    <property type="entry name" value="Amino_oxidase"/>
</dbReference>
<dbReference type="PRINTS" id="PR00419">
    <property type="entry name" value="ADXRDTASE"/>
</dbReference>
<comment type="caution">
    <text evidence="3">The sequence shown here is derived from an EMBL/GenBank/DDBJ whole genome shotgun (WGS) entry which is preliminary data.</text>
</comment>
<dbReference type="GO" id="GO:0016491">
    <property type="term" value="F:oxidoreductase activity"/>
    <property type="evidence" value="ECO:0007669"/>
    <property type="project" value="InterPro"/>
</dbReference>
<feature type="signal peptide" evidence="1">
    <location>
        <begin position="1"/>
        <end position="22"/>
    </location>
</feature>
<organism evidence="3 4">
    <name type="scientific">Chloroflexus islandicus</name>
    <dbReference type="NCBI Taxonomy" id="1707952"/>
    <lineage>
        <taxon>Bacteria</taxon>
        <taxon>Bacillati</taxon>
        <taxon>Chloroflexota</taxon>
        <taxon>Chloroflexia</taxon>
        <taxon>Chloroflexales</taxon>
        <taxon>Chloroflexineae</taxon>
        <taxon>Chloroflexaceae</taxon>
        <taxon>Chloroflexus</taxon>
    </lineage>
</organism>
<accession>A0A178MI37</accession>
<dbReference type="Pfam" id="PF13450">
    <property type="entry name" value="NAD_binding_8"/>
    <property type="match status" value="1"/>
</dbReference>
<evidence type="ECO:0000259" key="2">
    <source>
        <dbReference type="Pfam" id="PF01593"/>
    </source>
</evidence>
<name>A0A178MI37_9CHLR</name>
<proteinExistence type="predicted"/>
<dbReference type="Proteomes" id="UP000078287">
    <property type="component" value="Unassembled WGS sequence"/>
</dbReference>
<evidence type="ECO:0000256" key="1">
    <source>
        <dbReference type="SAM" id="SignalP"/>
    </source>
</evidence>
<evidence type="ECO:0000313" key="4">
    <source>
        <dbReference type="Proteomes" id="UP000078287"/>
    </source>
</evidence>
<dbReference type="STRING" id="1707952.A6A03_08515"/>
<gene>
    <name evidence="3" type="ORF">A6A03_08515</name>
</gene>
<dbReference type="Pfam" id="PF01593">
    <property type="entry name" value="Amino_oxidase"/>
    <property type="match status" value="1"/>
</dbReference>
<keyword evidence="1" id="KW-0732">Signal</keyword>
<dbReference type="PANTHER" id="PTHR16128">
    <property type="entry name" value="FAD/NAD(P)-BINDING OXIDOREDUCTASE FAMILY PROTEIN"/>
    <property type="match status" value="1"/>
</dbReference>
<dbReference type="SUPFAM" id="SSF51905">
    <property type="entry name" value="FAD/NAD(P)-binding domain"/>
    <property type="match status" value="1"/>
</dbReference>
<dbReference type="PROSITE" id="PS51257">
    <property type="entry name" value="PROKAR_LIPOPROTEIN"/>
    <property type="match status" value="1"/>
</dbReference>
<dbReference type="EMBL" id="LWQS01000033">
    <property type="protein sequence ID" value="OAN48223.1"/>
    <property type="molecule type" value="Genomic_DNA"/>
</dbReference>
<dbReference type="Gene3D" id="3.90.660.10">
    <property type="match status" value="1"/>
</dbReference>
<dbReference type="RefSeq" id="WP_066783172.1">
    <property type="nucleotide sequence ID" value="NZ_LWQS01000033.1"/>
</dbReference>
<dbReference type="AlphaFoldDB" id="A0A178MI37"/>
<feature type="chain" id="PRO_5008091964" evidence="1">
    <location>
        <begin position="23"/>
        <end position="343"/>
    </location>
</feature>
<dbReference type="PANTHER" id="PTHR16128:SF5">
    <property type="entry name" value="FAD_NAD(P)-BINDING OXIDOREDUCTASE FAMILY PROTEIN"/>
    <property type="match status" value="1"/>
</dbReference>
<dbReference type="Gene3D" id="3.50.50.60">
    <property type="entry name" value="FAD/NAD(P)-binding domain"/>
    <property type="match status" value="1"/>
</dbReference>